<comment type="caution">
    <text evidence="1">The sequence shown here is derived from an EMBL/GenBank/DDBJ whole genome shotgun (WGS) entry which is preliminary data.</text>
</comment>
<sequence>MAARHFFICMVRAGLCSLNELRALSDQKKYIPMEIAKTETKKMSFSTCKTTADKLMSKHGKGYPLSVLHNSDEWYRLRLLLKNGAIETSCIDGKLILRQWSYK</sequence>
<name>A0ABS0BW71_9GAMM</name>
<protein>
    <submittedName>
        <fullName evidence="1">Uncharacterized protein</fullName>
    </submittedName>
</protein>
<organism evidence="1 2">
    <name type="scientific">Thiomicrorhabdus heinhorstiae</name>
    <dbReference type="NCBI Taxonomy" id="2748010"/>
    <lineage>
        <taxon>Bacteria</taxon>
        <taxon>Pseudomonadati</taxon>
        <taxon>Pseudomonadota</taxon>
        <taxon>Gammaproteobacteria</taxon>
        <taxon>Thiotrichales</taxon>
        <taxon>Piscirickettsiaceae</taxon>
        <taxon>Thiomicrorhabdus</taxon>
    </lineage>
</organism>
<dbReference type="Proteomes" id="UP001193680">
    <property type="component" value="Unassembled WGS sequence"/>
</dbReference>
<gene>
    <name evidence="1" type="ORF">H8792_004725</name>
</gene>
<keyword evidence="2" id="KW-1185">Reference proteome</keyword>
<evidence type="ECO:0000313" key="2">
    <source>
        <dbReference type="Proteomes" id="UP001193680"/>
    </source>
</evidence>
<reference evidence="1 2" key="1">
    <citation type="submission" date="2020-11" db="EMBL/GenBank/DDBJ databases">
        <title>Sulfur oxidizing isolate from Hospital Hole Sinkhole.</title>
        <authorList>
            <person name="Scott K.M."/>
        </authorList>
    </citation>
    <scope>NUCLEOTIDE SEQUENCE [LARGE SCALE GENOMIC DNA]</scope>
    <source>
        <strain evidence="1 2">HH1</strain>
    </source>
</reference>
<dbReference type="RefSeq" id="WP_185977781.1">
    <property type="nucleotide sequence ID" value="NZ_JACBGI020000005.1"/>
</dbReference>
<dbReference type="EMBL" id="JACBGI020000005">
    <property type="protein sequence ID" value="MBF6057639.1"/>
    <property type="molecule type" value="Genomic_DNA"/>
</dbReference>
<proteinExistence type="predicted"/>
<accession>A0ABS0BW71</accession>
<evidence type="ECO:0000313" key="1">
    <source>
        <dbReference type="EMBL" id="MBF6057639.1"/>
    </source>
</evidence>